<dbReference type="CDD" id="cd07989">
    <property type="entry name" value="LPLAT_AGPAT-like"/>
    <property type="match status" value="1"/>
</dbReference>
<reference evidence="4" key="1">
    <citation type="journal article" date="2021" name="PeerJ">
        <title>Extensive microbial diversity within the chicken gut microbiome revealed by metagenomics and culture.</title>
        <authorList>
            <person name="Gilroy R."/>
            <person name="Ravi A."/>
            <person name="Getino M."/>
            <person name="Pursley I."/>
            <person name="Horton D.L."/>
            <person name="Alikhan N.F."/>
            <person name="Baker D."/>
            <person name="Gharbi K."/>
            <person name="Hall N."/>
            <person name="Watson M."/>
            <person name="Adriaenssens E.M."/>
            <person name="Foster-Nyarko E."/>
            <person name="Jarju S."/>
            <person name="Secka A."/>
            <person name="Antonio M."/>
            <person name="Oren A."/>
            <person name="Chaudhuri R.R."/>
            <person name="La Ragione R."/>
            <person name="Hildebrand F."/>
            <person name="Pallen M.J."/>
        </authorList>
    </citation>
    <scope>NUCLEOTIDE SEQUENCE</scope>
    <source>
        <strain evidence="4">421</strain>
    </source>
</reference>
<dbReference type="GO" id="GO:0006654">
    <property type="term" value="P:phosphatidic acid biosynthetic process"/>
    <property type="evidence" value="ECO:0007669"/>
    <property type="project" value="TreeGrafter"/>
</dbReference>
<organism evidence="4 5">
    <name type="scientific">Candidatus Eubacterium faecipullorum</name>
    <dbReference type="NCBI Taxonomy" id="2838571"/>
    <lineage>
        <taxon>Bacteria</taxon>
        <taxon>Bacillati</taxon>
        <taxon>Bacillota</taxon>
        <taxon>Clostridia</taxon>
        <taxon>Eubacteriales</taxon>
        <taxon>Eubacteriaceae</taxon>
        <taxon>Eubacterium</taxon>
    </lineage>
</organism>
<reference evidence="4" key="2">
    <citation type="submission" date="2021-04" db="EMBL/GenBank/DDBJ databases">
        <authorList>
            <person name="Gilroy R."/>
        </authorList>
    </citation>
    <scope>NUCLEOTIDE SEQUENCE</scope>
    <source>
        <strain evidence="4">421</strain>
    </source>
</reference>
<dbReference type="InterPro" id="IPR002123">
    <property type="entry name" value="Plipid/glycerol_acylTrfase"/>
</dbReference>
<evidence type="ECO:0000259" key="3">
    <source>
        <dbReference type="SMART" id="SM00563"/>
    </source>
</evidence>
<dbReference type="GO" id="GO:0003841">
    <property type="term" value="F:1-acylglycerol-3-phosphate O-acyltransferase activity"/>
    <property type="evidence" value="ECO:0007669"/>
    <property type="project" value="TreeGrafter"/>
</dbReference>
<dbReference type="Proteomes" id="UP000824205">
    <property type="component" value="Unassembled WGS sequence"/>
</dbReference>
<evidence type="ECO:0000256" key="2">
    <source>
        <dbReference type="ARBA" id="ARBA00023315"/>
    </source>
</evidence>
<dbReference type="PANTHER" id="PTHR10434:SF11">
    <property type="entry name" value="1-ACYL-SN-GLYCEROL-3-PHOSPHATE ACYLTRANSFERASE"/>
    <property type="match status" value="1"/>
</dbReference>
<dbReference type="Pfam" id="PF01553">
    <property type="entry name" value="Acyltransferase"/>
    <property type="match status" value="1"/>
</dbReference>
<proteinExistence type="predicted"/>
<feature type="domain" description="Phospholipid/glycerol acyltransferase" evidence="3">
    <location>
        <begin position="48"/>
        <end position="163"/>
    </location>
</feature>
<evidence type="ECO:0000256" key="1">
    <source>
        <dbReference type="ARBA" id="ARBA00022679"/>
    </source>
</evidence>
<sequence>MVSFDYSEVKHYKFYGFVKKVFGPLFRMIYKLEFKGLENVPPEDGGRYIVAINHTSAFDPVFVSMPKEVPPLHFMAKVELFKNPVVGWVIKHLYGFPVKRGKGDTSAIEYGEKIIEEGHVMAICPEGKRIKDKNGVPQKAKSGVAVIAKATNASVLPVAIYCDGPIKAGKKVVISYGKLLSLSDMGLDKEEIGPHDIKFAANTVMDKIIELWEAEHSAGN</sequence>
<dbReference type="EMBL" id="DXGE01000026">
    <property type="protein sequence ID" value="HIW86086.1"/>
    <property type="molecule type" value="Genomic_DNA"/>
</dbReference>
<evidence type="ECO:0000313" key="5">
    <source>
        <dbReference type="Proteomes" id="UP000824205"/>
    </source>
</evidence>
<dbReference type="PANTHER" id="PTHR10434">
    <property type="entry name" value="1-ACYL-SN-GLYCEROL-3-PHOSPHATE ACYLTRANSFERASE"/>
    <property type="match status" value="1"/>
</dbReference>
<protein>
    <submittedName>
        <fullName evidence="4">1-acyl-sn-glycerol-3-phosphate acyltransferase</fullName>
    </submittedName>
</protein>
<gene>
    <name evidence="4" type="ORF">IAA48_06270</name>
</gene>
<keyword evidence="2 4" id="KW-0012">Acyltransferase</keyword>
<keyword evidence="1" id="KW-0808">Transferase</keyword>
<accession>A0A9D1UGT9</accession>
<comment type="caution">
    <text evidence="4">The sequence shown here is derived from an EMBL/GenBank/DDBJ whole genome shotgun (WGS) entry which is preliminary data.</text>
</comment>
<evidence type="ECO:0000313" key="4">
    <source>
        <dbReference type="EMBL" id="HIW86086.1"/>
    </source>
</evidence>
<dbReference type="AlphaFoldDB" id="A0A9D1UGT9"/>
<name>A0A9D1UGT9_9FIRM</name>
<dbReference type="SUPFAM" id="SSF69593">
    <property type="entry name" value="Glycerol-3-phosphate (1)-acyltransferase"/>
    <property type="match status" value="1"/>
</dbReference>
<dbReference type="SMART" id="SM00563">
    <property type="entry name" value="PlsC"/>
    <property type="match status" value="1"/>
</dbReference>